<dbReference type="EC" id="1.18.1.-" evidence="10"/>
<dbReference type="InterPro" id="IPR029039">
    <property type="entry name" value="Flavoprotein-like_sf"/>
</dbReference>
<comment type="subcellular location">
    <subcellularLocation>
        <location evidence="3 10">Cytoplasm</location>
    </subcellularLocation>
</comment>
<dbReference type="InterPro" id="IPR017927">
    <property type="entry name" value="FAD-bd_FR_type"/>
</dbReference>
<dbReference type="Pfam" id="PF00258">
    <property type="entry name" value="Flavodoxin_1"/>
    <property type="match status" value="1"/>
</dbReference>
<dbReference type="Gene3D" id="2.40.30.10">
    <property type="entry name" value="Translation factors"/>
    <property type="match status" value="1"/>
</dbReference>
<feature type="domain" description="FAD-binding FR-type" evidence="12">
    <location>
        <begin position="209"/>
        <end position="441"/>
    </location>
</feature>
<comment type="cofactor">
    <cofactor evidence="1 10">
        <name>FMN</name>
        <dbReference type="ChEBI" id="CHEBI:58210"/>
    </cofactor>
</comment>
<sequence length="597" mass="65667">MLHVLYGSATGTGQDVAEQIGRMAAARNIRSIVSSMDTFDIQELPTLNYVVFVASSTGDGEAPENMSACWKFLLRKSLPADSLQFMQMAVFGLGDSSYAKYNAVARRLQARLLQLGATELIERGLGDDQHELGYHGTLNPWLDKLWAALLCLPPFVLPAGFVIDDTPQPTTPKYTVHVAAHEAAMATTTPASTTTTSSFYTPPKSALSDTLITATVVANDRLTAADWTQDVRHIELDIAHTGVTYSPGDIALLYPENINMADLDALLSLLQLPPTAVLSIARIDGAHDIPSPCSASDLVRKYLDVFGTPRRSFFERLSLFAHDPEEKEKLLELCSPQGADLLHDYCTRERRTYIEVLQDFRSCHVPLEYLLEMIPRLTPRAYSIASSSKIHPGKVQLAVAIVDYKTPYKREKKGVCSAWLETLQPGVQVPLQLKTGLFRLTPAMHAKPFVLIGPGTGIAVMRAIVQERQALVETHADVGPTHVYFGCRHQAKDYIYGAEWAAHVARGTVTSLHVAFSRDQPDKIYVQGKLAEEKAAVFAALAEGYVFVAGSAKRMPTDVYETIRAIVASEGKVTLKEAEAFMKSLIRAKRYVVESWS</sequence>
<dbReference type="InterPro" id="IPR001433">
    <property type="entry name" value="OxRdtase_FAD/NAD-bd"/>
</dbReference>
<dbReference type="AlphaFoldDB" id="A0A485LNC7"/>
<evidence type="ECO:0000256" key="5">
    <source>
        <dbReference type="ARBA" id="ARBA00022630"/>
    </source>
</evidence>
<comment type="cofactor">
    <cofactor evidence="2 10">
        <name>FAD</name>
        <dbReference type="ChEBI" id="CHEBI:57692"/>
    </cofactor>
</comment>
<evidence type="ECO:0000259" key="12">
    <source>
        <dbReference type="PROSITE" id="PS51384"/>
    </source>
</evidence>
<keyword evidence="7 10" id="KW-0274">FAD</keyword>
<dbReference type="GO" id="GO:0005634">
    <property type="term" value="C:nucleus"/>
    <property type="evidence" value="ECO:0007669"/>
    <property type="project" value="UniProtKB-ARBA"/>
</dbReference>
<feature type="binding site" evidence="10">
    <location>
        <position position="350"/>
    </location>
    <ligand>
        <name>FAD</name>
        <dbReference type="ChEBI" id="CHEBI:57692"/>
    </ligand>
</feature>
<dbReference type="GO" id="GO:0160246">
    <property type="term" value="F:NADPH-iron-sulfur [2Fe-2S] protein oxidoreductase activity"/>
    <property type="evidence" value="ECO:0007669"/>
    <property type="project" value="InterPro"/>
</dbReference>
<feature type="binding site" evidence="10">
    <location>
        <begin position="414"/>
        <end position="417"/>
    </location>
    <ligand>
        <name>FAD</name>
        <dbReference type="ChEBI" id="CHEBI:57692"/>
    </ligand>
</feature>
<dbReference type="GO" id="GO:0016651">
    <property type="term" value="F:oxidoreductase activity, acting on NAD(P)H"/>
    <property type="evidence" value="ECO:0007669"/>
    <property type="project" value="UniProtKB-UniRule"/>
</dbReference>
<evidence type="ECO:0000313" key="15">
    <source>
        <dbReference type="Proteomes" id="UP000332933"/>
    </source>
</evidence>
<dbReference type="InterPro" id="IPR008254">
    <property type="entry name" value="Flavodoxin/NO_synth"/>
</dbReference>
<dbReference type="GO" id="GO:0010181">
    <property type="term" value="F:FMN binding"/>
    <property type="evidence" value="ECO:0007669"/>
    <property type="project" value="UniProtKB-UniRule"/>
</dbReference>
<evidence type="ECO:0000256" key="1">
    <source>
        <dbReference type="ARBA" id="ARBA00001917"/>
    </source>
</evidence>
<keyword evidence="8 10" id="KW-0521">NADP</keyword>
<dbReference type="GO" id="GO:0050661">
    <property type="term" value="F:NADP binding"/>
    <property type="evidence" value="ECO:0007669"/>
    <property type="project" value="UniProtKB-UniRule"/>
</dbReference>
<feature type="binding site" evidence="10">
    <location>
        <begin position="523"/>
        <end position="527"/>
    </location>
    <ligand>
        <name>NADP(+)</name>
        <dbReference type="ChEBI" id="CHEBI:58349"/>
    </ligand>
</feature>
<feature type="binding site" evidence="10">
    <location>
        <position position="558"/>
    </location>
    <ligand>
        <name>NADP(+)</name>
        <dbReference type="ChEBI" id="CHEBI:58349"/>
    </ligand>
</feature>
<dbReference type="Pfam" id="PF00175">
    <property type="entry name" value="NAD_binding_1"/>
    <property type="match status" value="1"/>
</dbReference>
<dbReference type="GO" id="GO:0050660">
    <property type="term" value="F:flavin adenine dinucleotide binding"/>
    <property type="evidence" value="ECO:0007669"/>
    <property type="project" value="UniProtKB-UniRule"/>
</dbReference>
<dbReference type="Pfam" id="PF00667">
    <property type="entry name" value="FAD_binding_1"/>
    <property type="match status" value="1"/>
</dbReference>
<dbReference type="InterPro" id="IPR023173">
    <property type="entry name" value="NADPH_Cyt_P450_Rdtase_alpha"/>
</dbReference>
<comment type="similarity">
    <text evidence="10">Belongs to the NADPH-dependent diflavin oxidoreductase NDOR1 family.</text>
</comment>
<dbReference type="Proteomes" id="UP000332933">
    <property type="component" value="Unassembled WGS sequence"/>
</dbReference>
<feature type="binding site" evidence="10">
    <location>
        <begin position="380"/>
        <end position="383"/>
    </location>
    <ligand>
        <name>FAD</name>
        <dbReference type="ChEBI" id="CHEBI:57692"/>
    </ligand>
</feature>
<dbReference type="Gene3D" id="1.20.990.10">
    <property type="entry name" value="NADPH-cytochrome p450 Reductase, Chain A, domain 3"/>
    <property type="match status" value="1"/>
</dbReference>
<comment type="similarity">
    <text evidence="10">In the N-terminal section; belongs to the flavodoxin family.</text>
</comment>
<dbReference type="PROSITE" id="PS51384">
    <property type="entry name" value="FAD_FR"/>
    <property type="match status" value="1"/>
</dbReference>
<dbReference type="FunFam" id="3.40.50.80:FF:000032">
    <property type="entry name" value="NADPH-dependent diflavin oxidoreductase 1"/>
    <property type="match status" value="1"/>
</dbReference>
<dbReference type="HAMAP" id="MF_03178">
    <property type="entry name" value="NDOR1"/>
    <property type="match status" value="1"/>
</dbReference>
<dbReference type="PANTHER" id="PTHR19384:SF10">
    <property type="entry name" value="NADPH-DEPENDENT DIFLAVIN OXIDOREDUCTASE 1"/>
    <property type="match status" value="1"/>
</dbReference>
<organism evidence="14 15">
    <name type="scientific">Aphanomyces stellatus</name>
    <dbReference type="NCBI Taxonomy" id="120398"/>
    <lineage>
        <taxon>Eukaryota</taxon>
        <taxon>Sar</taxon>
        <taxon>Stramenopiles</taxon>
        <taxon>Oomycota</taxon>
        <taxon>Saprolegniomycetes</taxon>
        <taxon>Saprolegniales</taxon>
        <taxon>Verrucalvaceae</taxon>
        <taxon>Aphanomyces</taxon>
    </lineage>
</organism>
<dbReference type="SUPFAM" id="SSF52218">
    <property type="entry name" value="Flavoproteins"/>
    <property type="match status" value="1"/>
</dbReference>
<evidence type="ECO:0000256" key="7">
    <source>
        <dbReference type="ARBA" id="ARBA00022827"/>
    </source>
</evidence>
<dbReference type="InterPro" id="IPR039261">
    <property type="entry name" value="FNR_nucleotide-bd"/>
</dbReference>
<comment type="catalytic activity">
    <reaction evidence="10">
        <text>2 oxidized [2Fe-2S]-[protein] + NADPH = 2 reduced [2Fe-2S]-[protein] + NADP(+) + H(+)</text>
        <dbReference type="Rhea" id="RHEA:67716"/>
        <dbReference type="Rhea" id="RHEA-COMP:17327"/>
        <dbReference type="Rhea" id="RHEA-COMP:17328"/>
        <dbReference type="ChEBI" id="CHEBI:15378"/>
        <dbReference type="ChEBI" id="CHEBI:33737"/>
        <dbReference type="ChEBI" id="CHEBI:33738"/>
        <dbReference type="ChEBI" id="CHEBI:57783"/>
        <dbReference type="ChEBI" id="CHEBI:58349"/>
    </reaction>
</comment>
<keyword evidence="4 10" id="KW-0963">Cytoplasm</keyword>
<evidence type="ECO:0000256" key="8">
    <source>
        <dbReference type="ARBA" id="ARBA00022857"/>
    </source>
</evidence>
<dbReference type="SUPFAM" id="SSF52343">
    <property type="entry name" value="Ferredoxin reductase-like, C-terminal NADP-linked domain"/>
    <property type="match status" value="1"/>
</dbReference>
<evidence type="ECO:0000259" key="11">
    <source>
        <dbReference type="PROSITE" id="PS50902"/>
    </source>
</evidence>
<dbReference type="FunFam" id="3.40.50.360:FF:000015">
    <property type="entry name" value="NADPH-dependent diflavin oxidoreductase 1"/>
    <property type="match status" value="1"/>
</dbReference>
<dbReference type="EMBL" id="VJMH01007007">
    <property type="protein sequence ID" value="KAF0686359.1"/>
    <property type="molecule type" value="Genomic_DNA"/>
</dbReference>
<reference evidence="13" key="2">
    <citation type="submission" date="2019-06" db="EMBL/GenBank/DDBJ databases">
        <title>Genomics analysis of Aphanomyces spp. identifies a new class of oomycete effector associated with host adaptation.</title>
        <authorList>
            <person name="Gaulin E."/>
        </authorList>
    </citation>
    <scope>NUCLEOTIDE SEQUENCE</scope>
    <source>
        <strain evidence="13">CBS 578.67</strain>
    </source>
</reference>
<feature type="binding site" evidence="10">
    <location>
        <position position="128"/>
    </location>
    <ligand>
        <name>FMN</name>
        <dbReference type="ChEBI" id="CHEBI:58210"/>
    </ligand>
</feature>
<keyword evidence="5 10" id="KW-0285">Flavoprotein</keyword>
<proteinExistence type="inferred from homology"/>
<dbReference type="PRINTS" id="PR00369">
    <property type="entry name" value="FLAVODOXIN"/>
</dbReference>
<dbReference type="InterPro" id="IPR003097">
    <property type="entry name" value="CysJ-like_FAD-binding"/>
</dbReference>
<dbReference type="Gene3D" id="3.40.50.80">
    <property type="entry name" value="Nucleotide-binding domain of ferredoxin-NADP reductase (FNR) module"/>
    <property type="match status" value="1"/>
</dbReference>
<keyword evidence="9 10" id="KW-0560">Oxidoreductase</keyword>
<comment type="function">
    <text evidence="10">NADPH-dependent reductase which is a central component of the cytosolic iron-sulfur (Fe-S) protein assembly (CIA) machinery. Transfers electrons from NADPH via its FAD and FMN prosthetic groups to the [2Fe-2S] cluster of the anamorsin/DRE2 homolog, another key component of the CIA machinery. In turn, this reduced cluster provides electrons for assembly of cytosolic iron-sulfur cluster proteins.</text>
</comment>
<feature type="domain" description="Flavodoxin-like" evidence="11">
    <location>
        <begin position="2"/>
        <end position="146"/>
    </location>
</feature>
<evidence type="ECO:0000313" key="14">
    <source>
        <dbReference type="EMBL" id="VFT98472.1"/>
    </source>
</evidence>
<evidence type="ECO:0000256" key="3">
    <source>
        <dbReference type="ARBA" id="ARBA00004496"/>
    </source>
</evidence>
<evidence type="ECO:0000256" key="6">
    <source>
        <dbReference type="ARBA" id="ARBA00022643"/>
    </source>
</evidence>
<dbReference type="PRINTS" id="PR00371">
    <property type="entry name" value="FPNCR"/>
</dbReference>
<comment type="similarity">
    <text evidence="10">In the C-terminal section; belongs to the flavoprotein pyridine nucleotide cytochrome reductase family.</text>
</comment>
<dbReference type="PANTHER" id="PTHR19384">
    <property type="entry name" value="NITRIC OXIDE SYNTHASE-RELATED"/>
    <property type="match status" value="1"/>
</dbReference>
<dbReference type="GO" id="GO:0005829">
    <property type="term" value="C:cytosol"/>
    <property type="evidence" value="ECO:0007669"/>
    <property type="project" value="TreeGrafter"/>
</dbReference>
<reference evidence="14 15" key="1">
    <citation type="submission" date="2019-03" db="EMBL/GenBank/DDBJ databases">
        <authorList>
            <person name="Gaulin E."/>
            <person name="Dumas B."/>
        </authorList>
    </citation>
    <scope>NUCLEOTIDE SEQUENCE [LARGE SCALE GENOMIC DNA]</scope>
    <source>
        <strain evidence="14">CBS 568.67</strain>
    </source>
</reference>
<gene>
    <name evidence="14" type="primary">Aste57867_21803</name>
    <name evidence="13" type="ORF">As57867_021734</name>
    <name evidence="14" type="ORF">ASTE57867_21803</name>
</gene>
<evidence type="ECO:0000256" key="2">
    <source>
        <dbReference type="ARBA" id="ARBA00001974"/>
    </source>
</evidence>
<protein>
    <recommendedName>
        <fullName evidence="10">NADPH-dependent diflavin oxidoreductase 1</fullName>
        <ecNumber evidence="10">1.18.1.-</ecNumber>
    </recommendedName>
    <alternativeName>
        <fullName evidence="10">NADPH-dependent FMN and FAD-containing oxidoreductase</fullName>
    </alternativeName>
</protein>
<evidence type="ECO:0000313" key="13">
    <source>
        <dbReference type="EMBL" id="KAF0686359.1"/>
    </source>
</evidence>
<dbReference type="InterPro" id="IPR001709">
    <property type="entry name" value="Flavoprot_Pyr_Nucl_cyt_Rdtase"/>
</dbReference>
<dbReference type="Gene3D" id="3.40.50.360">
    <property type="match status" value="1"/>
</dbReference>
<name>A0A485LNC7_9STRA</name>
<feature type="binding site" evidence="10">
    <location>
        <position position="596"/>
    </location>
    <ligand>
        <name>FAD</name>
        <dbReference type="ChEBI" id="CHEBI:57692"/>
    </ligand>
</feature>
<evidence type="ECO:0000256" key="9">
    <source>
        <dbReference type="ARBA" id="ARBA00023002"/>
    </source>
</evidence>
<dbReference type="PROSITE" id="PS50902">
    <property type="entry name" value="FLAVODOXIN_LIKE"/>
    <property type="match status" value="1"/>
</dbReference>
<keyword evidence="6 10" id="KW-0288">FMN</keyword>
<accession>A0A485LNC7</accession>
<keyword evidence="15" id="KW-1185">Reference proteome</keyword>
<dbReference type="SUPFAM" id="SSF63380">
    <property type="entry name" value="Riboflavin synthase domain-like"/>
    <property type="match status" value="1"/>
</dbReference>
<dbReference type="InterPro" id="IPR017938">
    <property type="entry name" value="Riboflavin_synthase-like_b-brl"/>
</dbReference>
<dbReference type="InterPro" id="IPR001094">
    <property type="entry name" value="Flavdoxin-like"/>
</dbReference>
<evidence type="ECO:0000256" key="4">
    <source>
        <dbReference type="ARBA" id="ARBA00022490"/>
    </source>
</evidence>
<dbReference type="EMBL" id="CAADRA010007033">
    <property type="protein sequence ID" value="VFT98472.1"/>
    <property type="molecule type" value="Genomic_DNA"/>
</dbReference>
<comment type="caution">
    <text evidence="10">Lacks conserved residue(s) required for the propagation of feature annotation.</text>
</comment>
<dbReference type="InterPro" id="IPR028879">
    <property type="entry name" value="NDOR1"/>
</dbReference>
<dbReference type="OrthoDB" id="1856718at2759"/>
<dbReference type="GO" id="GO:0016226">
    <property type="term" value="P:iron-sulfur cluster assembly"/>
    <property type="evidence" value="ECO:0007669"/>
    <property type="project" value="UniProtKB-UniRule"/>
</dbReference>
<feature type="binding site" evidence="10">
    <location>
        <begin position="517"/>
        <end position="518"/>
    </location>
    <ligand>
        <name>NADP(+)</name>
        <dbReference type="ChEBI" id="CHEBI:58349"/>
    </ligand>
</feature>
<feature type="binding site" evidence="10">
    <location>
        <begin position="93"/>
        <end position="102"/>
    </location>
    <ligand>
        <name>FMN</name>
        <dbReference type="ChEBI" id="CHEBI:58210"/>
    </ligand>
</feature>
<evidence type="ECO:0000256" key="10">
    <source>
        <dbReference type="HAMAP-Rule" id="MF_03178"/>
    </source>
</evidence>
<feature type="binding site" evidence="10">
    <location>
        <position position="456"/>
    </location>
    <ligand>
        <name>NADP(+)</name>
        <dbReference type="ChEBI" id="CHEBI:58349"/>
    </ligand>
</feature>